<dbReference type="SMART" id="SM00822">
    <property type="entry name" value="PKS_KR"/>
    <property type="match status" value="1"/>
</dbReference>
<evidence type="ECO:0000259" key="4">
    <source>
        <dbReference type="SMART" id="SM00822"/>
    </source>
</evidence>
<dbReference type="Gene3D" id="3.40.50.720">
    <property type="entry name" value="NAD(P)-binding Rossmann-like Domain"/>
    <property type="match status" value="1"/>
</dbReference>
<evidence type="ECO:0000313" key="5">
    <source>
        <dbReference type="EMBL" id="MFC5530385.1"/>
    </source>
</evidence>
<dbReference type="CDD" id="cd05374">
    <property type="entry name" value="17beta-HSD-like_SDR_c"/>
    <property type="match status" value="1"/>
</dbReference>
<dbReference type="PRINTS" id="PR00081">
    <property type="entry name" value="GDHRDH"/>
</dbReference>
<dbReference type="InterPro" id="IPR036291">
    <property type="entry name" value="NAD(P)-bd_dom_sf"/>
</dbReference>
<comment type="similarity">
    <text evidence="1 3">Belongs to the short-chain dehydrogenases/reductases (SDR) family.</text>
</comment>
<evidence type="ECO:0000256" key="3">
    <source>
        <dbReference type="RuleBase" id="RU000363"/>
    </source>
</evidence>
<accession>A0ABW0R021</accession>
<dbReference type="NCBIfam" id="NF005372">
    <property type="entry name" value="PRK06914.1"/>
    <property type="match status" value="1"/>
</dbReference>
<proteinExistence type="inferred from homology"/>
<evidence type="ECO:0000256" key="1">
    <source>
        <dbReference type="ARBA" id="ARBA00006484"/>
    </source>
</evidence>
<organism evidence="5 6">
    <name type="scientific">Cohnella yongneupensis</name>
    <dbReference type="NCBI Taxonomy" id="425006"/>
    <lineage>
        <taxon>Bacteria</taxon>
        <taxon>Bacillati</taxon>
        <taxon>Bacillota</taxon>
        <taxon>Bacilli</taxon>
        <taxon>Bacillales</taxon>
        <taxon>Paenibacillaceae</taxon>
        <taxon>Cohnella</taxon>
    </lineage>
</organism>
<keyword evidence="6" id="KW-1185">Reference proteome</keyword>
<evidence type="ECO:0000256" key="2">
    <source>
        <dbReference type="ARBA" id="ARBA00023002"/>
    </source>
</evidence>
<dbReference type="SUPFAM" id="SSF51735">
    <property type="entry name" value="NAD(P)-binding Rossmann-fold domains"/>
    <property type="match status" value="1"/>
</dbReference>
<sequence>MSEPMERVALITGAGSGFGLLTALLLAEQGWVVYAGLRELSRDGALLAEARARGVQSRVRTILLDVTVPEQIAEAIETIRLASGRLDALVNNAGYAAGGFVEEVPIERWREQFETNVFGLIAMTQAALPIMREQRSGRIVLVSSVSGRIGFPALAPYVASKHAIEGFGESLRLEVAGFGIDVSLIEAGPYRTSIWRKSMDTFREPVPDSPYYGQYEQLKPMLEKSAANGGDPSIVARTIWRAIVDPKPKLRYQPTRSEKLTIGAKRWLPWSVIERIALKAMGVKKP</sequence>
<dbReference type="Pfam" id="PF00106">
    <property type="entry name" value="adh_short"/>
    <property type="match status" value="1"/>
</dbReference>
<dbReference type="PANTHER" id="PTHR43976">
    <property type="entry name" value="SHORT CHAIN DEHYDROGENASE"/>
    <property type="match status" value="1"/>
</dbReference>
<evidence type="ECO:0000313" key="6">
    <source>
        <dbReference type="Proteomes" id="UP001596108"/>
    </source>
</evidence>
<dbReference type="Proteomes" id="UP001596108">
    <property type="component" value="Unassembled WGS sequence"/>
</dbReference>
<dbReference type="PRINTS" id="PR00080">
    <property type="entry name" value="SDRFAMILY"/>
</dbReference>
<dbReference type="InterPro" id="IPR020904">
    <property type="entry name" value="Sc_DH/Rdtase_CS"/>
</dbReference>
<dbReference type="InterPro" id="IPR002347">
    <property type="entry name" value="SDR_fam"/>
</dbReference>
<dbReference type="RefSeq" id="WP_378112328.1">
    <property type="nucleotide sequence ID" value="NZ_JBHSNC010000041.1"/>
</dbReference>
<keyword evidence="2" id="KW-0560">Oxidoreductase</keyword>
<dbReference type="PANTHER" id="PTHR43976:SF16">
    <property type="entry name" value="SHORT-CHAIN DEHYDROGENASE_REDUCTASE FAMILY PROTEIN"/>
    <property type="match status" value="1"/>
</dbReference>
<dbReference type="InterPro" id="IPR057326">
    <property type="entry name" value="KR_dom"/>
</dbReference>
<protein>
    <submittedName>
        <fullName evidence="5">SDR family oxidoreductase</fullName>
    </submittedName>
</protein>
<dbReference type="InterPro" id="IPR051911">
    <property type="entry name" value="SDR_oxidoreductase"/>
</dbReference>
<dbReference type="EMBL" id="JBHSNC010000041">
    <property type="protein sequence ID" value="MFC5530385.1"/>
    <property type="molecule type" value="Genomic_DNA"/>
</dbReference>
<name>A0ABW0R021_9BACL</name>
<reference evidence="6" key="1">
    <citation type="journal article" date="2019" name="Int. J. Syst. Evol. Microbiol.">
        <title>The Global Catalogue of Microorganisms (GCM) 10K type strain sequencing project: providing services to taxonomists for standard genome sequencing and annotation.</title>
        <authorList>
            <consortium name="The Broad Institute Genomics Platform"/>
            <consortium name="The Broad Institute Genome Sequencing Center for Infectious Disease"/>
            <person name="Wu L."/>
            <person name="Ma J."/>
        </authorList>
    </citation>
    <scope>NUCLEOTIDE SEQUENCE [LARGE SCALE GENOMIC DNA]</scope>
    <source>
        <strain evidence="6">CGMCC 1.18578</strain>
    </source>
</reference>
<comment type="caution">
    <text evidence="5">The sequence shown here is derived from an EMBL/GenBank/DDBJ whole genome shotgun (WGS) entry which is preliminary data.</text>
</comment>
<dbReference type="PROSITE" id="PS00061">
    <property type="entry name" value="ADH_SHORT"/>
    <property type="match status" value="1"/>
</dbReference>
<feature type="domain" description="Ketoreductase" evidence="4">
    <location>
        <begin position="7"/>
        <end position="188"/>
    </location>
</feature>
<gene>
    <name evidence="5" type="ORF">ACFPQ4_13185</name>
</gene>